<comment type="caution">
    <text evidence="2">The sequence shown here is derived from an EMBL/GenBank/DDBJ whole genome shotgun (WGS) entry which is preliminary data.</text>
</comment>
<accession>A0A401TQ19</accession>
<gene>
    <name evidence="2" type="ORF">chiPu_0029028</name>
</gene>
<dbReference type="EMBL" id="BEZZ01146524">
    <property type="protein sequence ID" value="GCC44757.1"/>
    <property type="molecule type" value="Genomic_DNA"/>
</dbReference>
<dbReference type="Proteomes" id="UP000287033">
    <property type="component" value="Unassembled WGS sequence"/>
</dbReference>
<feature type="compositionally biased region" description="Basic and acidic residues" evidence="1">
    <location>
        <begin position="1"/>
        <end position="12"/>
    </location>
</feature>
<evidence type="ECO:0000256" key="1">
    <source>
        <dbReference type="SAM" id="MobiDB-lite"/>
    </source>
</evidence>
<evidence type="ECO:0000313" key="2">
    <source>
        <dbReference type="EMBL" id="GCC44757.1"/>
    </source>
</evidence>
<sequence length="136" mass="14541">MARKSPQLERHVTATKGGPDARSASRYMAEEHAIGTFTRARLLGFRGWTNRLAGLLFLEGHCNGGIGREPHLGAFDTGDEAELDIVVMTLVETVALALLELDAVAFDAIDGTDMHAIGADDLHVVLDVLRHGALPG</sequence>
<proteinExistence type="predicted"/>
<protein>
    <submittedName>
        <fullName evidence="2">Uncharacterized protein</fullName>
    </submittedName>
</protein>
<name>A0A401TQ19_CHIPU</name>
<evidence type="ECO:0000313" key="3">
    <source>
        <dbReference type="Proteomes" id="UP000287033"/>
    </source>
</evidence>
<dbReference type="AlphaFoldDB" id="A0A401TQ19"/>
<organism evidence="2 3">
    <name type="scientific">Chiloscyllium punctatum</name>
    <name type="common">Brownbanded bambooshark</name>
    <name type="synonym">Hemiscyllium punctatum</name>
    <dbReference type="NCBI Taxonomy" id="137246"/>
    <lineage>
        <taxon>Eukaryota</taxon>
        <taxon>Metazoa</taxon>
        <taxon>Chordata</taxon>
        <taxon>Craniata</taxon>
        <taxon>Vertebrata</taxon>
        <taxon>Chondrichthyes</taxon>
        <taxon>Elasmobranchii</taxon>
        <taxon>Galeomorphii</taxon>
        <taxon>Galeoidea</taxon>
        <taxon>Orectolobiformes</taxon>
        <taxon>Hemiscylliidae</taxon>
        <taxon>Chiloscyllium</taxon>
    </lineage>
</organism>
<keyword evidence="3" id="KW-1185">Reference proteome</keyword>
<reference evidence="2 3" key="1">
    <citation type="journal article" date="2018" name="Nat. Ecol. Evol.">
        <title>Shark genomes provide insights into elasmobranch evolution and the origin of vertebrates.</title>
        <authorList>
            <person name="Hara Y"/>
            <person name="Yamaguchi K"/>
            <person name="Onimaru K"/>
            <person name="Kadota M"/>
            <person name="Koyanagi M"/>
            <person name="Keeley SD"/>
            <person name="Tatsumi K"/>
            <person name="Tanaka K"/>
            <person name="Motone F"/>
            <person name="Kageyama Y"/>
            <person name="Nozu R"/>
            <person name="Adachi N"/>
            <person name="Nishimura O"/>
            <person name="Nakagawa R"/>
            <person name="Tanegashima C"/>
            <person name="Kiyatake I"/>
            <person name="Matsumoto R"/>
            <person name="Murakumo K"/>
            <person name="Nishida K"/>
            <person name="Terakita A"/>
            <person name="Kuratani S"/>
            <person name="Sato K"/>
            <person name="Hyodo S Kuraku.S."/>
        </authorList>
    </citation>
    <scope>NUCLEOTIDE SEQUENCE [LARGE SCALE GENOMIC DNA]</scope>
</reference>
<feature type="region of interest" description="Disordered" evidence="1">
    <location>
        <begin position="1"/>
        <end position="22"/>
    </location>
</feature>